<keyword evidence="1" id="KW-0472">Membrane</keyword>
<proteinExistence type="predicted"/>
<evidence type="ECO:0000313" key="3">
    <source>
        <dbReference type="Proteomes" id="UP000003980"/>
    </source>
</evidence>
<name>H2C6X6_9CREN</name>
<organism evidence="2 3">
    <name type="scientific">Metallosphaera yellowstonensis MK1</name>
    <dbReference type="NCBI Taxonomy" id="671065"/>
    <lineage>
        <taxon>Archaea</taxon>
        <taxon>Thermoproteota</taxon>
        <taxon>Thermoprotei</taxon>
        <taxon>Sulfolobales</taxon>
        <taxon>Sulfolobaceae</taxon>
        <taxon>Metallosphaera</taxon>
    </lineage>
</organism>
<evidence type="ECO:0000256" key="1">
    <source>
        <dbReference type="SAM" id="Phobius"/>
    </source>
</evidence>
<evidence type="ECO:0000313" key="2">
    <source>
        <dbReference type="EMBL" id="EHP69553.1"/>
    </source>
</evidence>
<gene>
    <name evidence="2" type="ORF">MetMK1DRAFT_00023210</name>
</gene>
<dbReference type="AlphaFoldDB" id="H2C6X6"/>
<sequence length="159" mass="18211">MRDLYVTLLLITTMLLGGASYTFHYHLNSLNEDVCLKVTIEPSVNVSVYNLSDGIAINFQNTLKNVTTGLEYEVLNSTSLFFPLFQFKPNSTYHAVIETKYDQFEVIISVERIEEGSLTLGQDRTQLNQGTGYLVYLFGLMVVSIILSFFLKKYKKEYF</sequence>
<dbReference type="HOGENOM" id="CLU_1656906_0_0_2"/>
<dbReference type="Proteomes" id="UP000003980">
    <property type="component" value="Unassembled WGS sequence"/>
</dbReference>
<protein>
    <submittedName>
        <fullName evidence="2">Uncharacterized protein</fullName>
    </submittedName>
</protein>
<keyword evidence="1" id="KW-0812">Transmembrane</keyword>
<accession>H2C6X6</accession>
<keyword evidence="1" id="KW-1133">Transmembrane helix</keyword>
<feature type="transmembrane region" description="Helical" evidence="1">
    <location>
        <begin position="133"/>
        <end position="151"/>
    </location>
</feature>
<reference evidence="2 3" key="1">
    <citation type="submission" date="2012-01" db="EMBL/GenBank/DDBJ databases">
        <title>Improved High-Quality Draft sequence of Metallosphaera yellowstonensis MK1.</title>
        <authorList>
            <consortium name="US DOE Joint Genome Institute"/>
            <person name="Lucas S."/>
            <person name="Han J."/>
            <person name="Cheng J.-F."/>
            <person name="Goodwin L."/>
            <person name="Pitluck S."/>
            <person name="Peters L."/>
            <person name="Teshima H."/>
            <person name="Detter J.C."/>
            <person name="Han C."/>
            <person name="Tapia R."/>
            <person name="Land M."/>
            <person name="Hauser L."/>
            <person name="Kyrpides N."/>
            <person name="Kozubal M."/>
            <person name="Macur R.E."/>
            <person name="Jay Z."/>
            <person name="Inskeep W."/>
            <person name="Woyke T."/>
        </authorList>
    </citation>
    <scope>NUCLEOTIDE SEQUENCE [LARGE SCALE GENOMIC DNA]</scope>
    <source>
        <strain evidence="2 3">MK1</strain>
    </source>
</reference>
<keyword evidence="3" id="KW-1185">Reference proteome</keyword>
<dbReference type="EMBL" id="JH597768">
    <property type="protein sequence ID" value="EHP69553.1"/>
    <property type="molecule type" value="Genomic_DNA"/>
</dbReference>